<gene>
    <name evidence="1" type="ORF">F889_01920</name>
</gene>
<comment type="caution">
    <text evidence="1">The sequence shown here is derived from an EMBL/GenBank/DDBJ whole genome shotgun (WGS) entry which is preliminary data.</text>
</comment>
<dbReference type="HOGENOM" id="CLU_3401718_0_0_6"/>
<dbReference type="Proteomes" id="UP000013009">
    <property type="component" value="Unassembled WGS sequence"/>
</dbReference>
<proteinExistence type="predicted"/>
<protein>
    <submittedName>
        <fullName evidence="1">Uncharacterized protein</fullName>
    </submittedName>
</protein>
<sequence length="30" mass="3660">MEKILEIIMKKPELKRDFTFQEFSDPIGEF</sequence>
<accession>N9R664</accession>
<reference evidence="1 2" key="1">
    <citation type="submission" date="2013-02" db="EMBL/GenBank/DDBJ databases">
        <title>The Genome Sequence of Acinetobacter sp. NIPH 1859.</title>
        <authorList>
            <consortium name="The Broad Institute Genome Sequencing Platform"/>
            <consortium name="The Broad Institute Genome Sequencing Center for Infectious Disease"/>
            <person name="Cerqueira G."/>
            <person name="Feldgarden M."/>
            <person name="Courvalin P."/>
            <person name="Perichon B."/>
            <person name="Grillot-Courvalin C."/>
            <person name="Clermont D."/>
            <person name="Rocha E."/>
            <person name="Yoon E.-J."/>
            <person name="Nemec A."/>
            <person name="Walker B."/>
            <person name="Young S.K."/>
            <person name="Zeng Q."/>
            <person name="Gargeya S."/>
            <person name="Fitzgerald M."/>
            <person name="Haas B."/>
            <person name="Abouelleil A."/>
            <person name="Alvarado L."/>
            <person name="Arachchi H.M."/>
            <person name="Berlin A.M."/>
            <person name="Chapman S.B."/>
            <person name="Dewar J."/>
            <person name="Goldberg J."/>
            <person name="Griggs A."/>
            <person name="Gujja S."/>
            <person name="Hansen M."/>
            <person name="Howarth C."/>
            <person name="Imamovic A."/>
            <person name="Larimer J."/>
            <person name="McCowan C."/>
            <person name="Murphy C."/>
            <person name="Neiman D."/>
            <person name="Pearson M."/>
            <person name="Priest M."/>
            <person name="Roberts A."/>
            <person name="Saif S."/>
            <person name="Shea T."/>
            <person name="Sisk P."/>
            <person name="Sykes S."/>
            <person name="Wortman J."/>
            <person name="Nusbaum C."/>
            <person name="Birren B."/>
        </authorList>
    </citation>
    <scope>NUCLEOTIDE SEQUENCE [LARGE SCALE GENOMIC DNA]</scope>
    <source>
        <strain evidence="1 2">NIPH 1859</strain>
    </source>
</reference>
<name>N9R664_9GAMM</name>
<evidence type="ECO:0000313" key="2">
    <source>
        <dbReference type="Proteomes" id="UP000013009"/>
    </source>
</evidence>
<keyword evidence="2" id="KW-1185">Reference proteome</keyword>
<dbReference type="EMBL" id="APRZ01000015">
    <property type="protein sequence ID" value="ENX34632.1"/>
    <property type="molecule type" value="Genomic_DNA"/>
</dbReference>
<dbReference type="AlphaFoldDB" id="N9R664"/>
<organism evidence="1 2">
    <name type="scientific">Acinetobacter colistiniresistens</name>
    <dbReference type="NCBI Taxonomy" id="280145"/>
    <lineage>
        <taxon>Bacteria</taxon>
        <taxon>Pseudomonadati</taxon>
        <taxon>Pseudomonadota</taxon>
        <taxon>Gammaproteobacteria</taxon>
        <taxon>Moraxellales</taxon>
        <taxon>Moraxellaceae</taxon>
        <taxon>Acinetobacter</taxon>
    </lineage>
</organism>
<evidence type="ECO:0000313" key="1">
    <source>
        <dbReference type="EMBL" id="ENX34632.1"/>
    </source>
</evidence>